<evidence type="ECO:0000256" key="3">
    <source>
        <dbReference type="ARBA" id="ARBA00005219"/>
    </source>
</evidence>
<feature type="domain" description="Riboflavin kinase" evidence="18">
    <location>
        <begin position="97"/>
        <end position="216"/>
    </location>
</feature>
<dbReference type="InterPro" id="IPR039063">
    <property type="entry name" value="RibK_CTP-dep"/>
</dbReference>
<dbReference type="GO" id="GO:0008531">
    <property type="term" value="F:riboflavin kinase activity"/>
    <property type="evidence" value="ECO:0007669"/>
    <property type="project" value="InterPro"/>
</dbReference>
<comment type="cofactor">
    <cofactor evidence="1">
        <name>Mg(2+)</name>
        <dbReference type="ChEBI" id="CHEBI:18420"/>
    </cofactor>
</comment>
<evidence type="ECO:0000256" key="4">
    <source>
        <dbReference type="ARBA" id="ARBA00006428"/>
    </source>
</evidence>
<evidence type="ECO:0000313" key="21">
    <source>
        <dbReference type="EMBL" id="KQB33872.1"/>
    </source>
</evidence>
<organism evidence="20 23">
    <name type="scientific">Acidiplasma aeolicum</name>
    <dbReference type="NCBI Taxonomy" id="507754"/>
    <lineage>
        <taxon>Archaea</taxon>
        <taxon>Methanobacteriati</taxon>
        <taxon>Thermoplasmatota</taxon>
        <taxon>Thermoplasmata</taxon>
        <taxon>Thermoplasmatales</taxon>
        <taxon>Ferroplasmaceae</taxon>
        <taxon>Acidiplasma</taxon>
    </lineage>
</organism>
<evidence type="ECO:0000256" key="7">
    <source>
        <dbReference type="ARBA" id="ARBA00022630"/>
    </source>
</evidence>
<dbReference type="GO" id="GO:0009398">
    <property type="term" value="P:FMN biosynthetic process"/>
    <property type="evidence" value="ECO:0007669"/>
    <property type="project" value="UniProtKB-UniPathway"/>
</dbReference>
<dbReference type="EC" id="2.7.1.161" evidence="5"/>
<keyword evidence="22" id="KW-1185">Reference proteome</keyword>
<evidence type="ECO:0000256" key="6">
    <source>
        <dbReference type="ARBA" id="ARBA00017394"/>
    </source>
</evidence>
<comment type="catalytic activity">
    <reaction evidence="17">
        <text>riboflavin + CTP = CDP + FMN + H(+)</text>
        <dbReference type="Rhea" id="RHEA:25021"/>
        <dbReference type="ChEBI" id="CHEBI:15378"/>
        <dbReference type="ChEBI" id="CHEBI:37563"/>
        <dbReference type="ChEBI" id="CHEBI:57986"/>
        <dbReference type="ChEBI" id="CHEBI:58069"/>
        <dbReference type="ChEBI" id="CHEBI:58210"/>
        <dbReference type="EC" id="2.7.1.161"/>
    </reaction>
</comment>
<dbReference type="NCBIfam" id="NF010762">
    <property type="entry name" value="PRK14165.1"/>
    <property type="match status" value="1"/>
</dbReference>
<keyword evidence="7" id="KW-0285">Flavoprotein</keyword>
<evidence type="ECO:0000256" key="17">
    <source>
        <dbReference type="ARBA" id="ARBA00047857"/>
    </source>
</evidence>
<dbReference type="EMBL" id="LJCQ01000195">
    <property type="protein sequence ID" value="KPV46694.1"/>
    <property type="molecule type" value="Genomic_DNA"/>
</dbReference>
<dbReference type="SUPFAM" id="SSF46785">
    <property type="entry name" value="Winged helix' DNA-binding domain"/>
    <property type="match status" value="1"/>
</dbReference>
<evidence type="ECO:0000256" key="15">
    <source>
        <dbReference type="ARBA" id="ARBA00030544"/>
    </source>
</evidence>
<evidence type="ECO:0000256" key="13">
    <source>
        <dbReference type="ARBA" id="ARBA00022842"/>
    </source>
</evidence>
<dbReference type="GO" id="GO:0003700">
    <property type="term" value="F:DNA-binding transcription factor activity"/>
    <property type="evidence" value="ECO:0007669"/>
    <property type="project" value="InterPro"/>
</dbReference>
<dbReference type="GO" id="GO:0009231">
    <property type="term" value="P:riboflavin biosynthetic process"/>
    <property type="evidence" value="ECO:0007669"/>
    <property type="project" value="InterPro"/>
</dbReference>
<dbReference type="EMBL" id="LKBG01000272">
    <property type="protein sequence ID" value="KQB33872.1"/>
    <property type="molecule type" value="Genomic_DNA"/>
</dbReference>
<name>A0A0P9CLR4_9ARCH</name>
<evidence type="ECO:0000256" key="9">
    <source>
        <dbReference type="ARBA" id="ARBA00022679"/>
    </source>
</evidence>
<dbReference type="InterPro" id="IPR023602">
    <property type="entry name" value="Riboflavin_kinase_CTP-dep"/>
</dbReference>
<evidence type="ECO:0000256" key="14">
    <source>
        <dbReference type="ARBA" id="ARBA00029789"/>
    </source>
</evidence>
<evidence type="ECO:0000313" key="22">
    <source>
        <dbReference type="Proteomes" id="UP000050320"/>
    </source>
</evidence>
<evidence type="ECO:0000259" key="19">
    <source>
        <dbReference type="Pfam" id="PF12802"/>
    </source>
</evidence>
<keyword evidence="11" id="KW-0547">Nucleotide-binding</keyword>
<evidence type="ECO:0000256" key="11">
    <source>
        <dbReference type="ARBA" id="ARBA00022741"/>
    </source>
</evidence>
<evidence type="ECO:0000256" key="12">
    <source>
        <dbReference type="ARBA" id="ARBA00022777"/>
    </source>
</evidence>
<protein>
    <recommendedName>
        <fullName evidence="6">Riboflavin kinase</fullName>
        <ecNumber evidence="5">2.7.1.161</ecNumber>
    </recommendedName>
    <alternativeName>
        <fullName evidence="15">CTP-dependent riboflavin kinase</fullName>
    </alternativeName>
    <alternativeName>
        <fullName evidence="16">CTP:riboflavin 5'-phosphotransferase</fullName>
    </alternativeName>
    <alternativeName>
        <fullName evidence="14">Flavokinase</fullName>
    </alternativeName>
</protein>
<evidence type="ECO:0000256" key="1">
    <source>
        <dbReference type="ARBA" id="ARBA00001946"/>
    </source>
</evidence>
<evidence type="ECO:0000256" key="5">
    <source>
        <dbReference type="ARBA" id="ARBA00011987"/>
    </source>
</evidence>
<comment type="function">
    <text evidence="2">Catalyzes the CTP-dependent phosphorylation of riboflavin (vitamin B2) to form flavin mononucleotide (FMN).</text>
</comment>
<dbReference type="PATRIC" id="fig|507754.4.peg.1133"/>
<evidence type="ECO:0000313" key="20">
    <source>
        <dbReference type="EMBL" id="KPV46694.1"/>
    </source>
</evidence>
<dbReference type="SUPFAM" id="SSF82114">
    <property type="entry name" value="Riboflavin kinase-like"/>
    <property type="match status" value="1"/>
</dbReference>
<gene>
    <name evidence="21" type="ORF">AOG54_06360</name>
    <name evidence="20" type="ORF">SE19_04420</name>
</gene>
<proteinExistence type="inferred from homology"/>
<dbReference type="InterPro" id="IPR036390">
    <property type="entry name" value="WH_DNA-bd_sf"/>
</dbReference>
<dbReference type="UniPathway" id="UPA00276">
    <property type="reaction ID" value="UER00929"/>
</dbReference>
<dbReference type="PANTHER" id="PTHR40706:SF1">
    <property type="entry name" value="RIBOFLAVIN KINASE"/>
    <property type="match status" value="1"/>
</dbReference>
<dbReference type="GO" id="GO:0046872">
    <property type="term" value="F:metal ion binding"/>
    <property type="evidence" value="ECO:0007669"/>
    <property type="project" value="UniProtKB-KW"/>
</dbReference>
<evidence type="ECO:0000259" key="18">
    <source>
        <dbReference type="Pfam" id="PF01982"/>
    </source>
</evidence>
<dbReference type="AlphaFoldDB" id="A0A0P9CLR4"/>
<comment type="similarity">
    <text evidence="4">Belongs to the archaeal riboflavin kinase family.</text>
</comment>
<evidence type="ECO:0000256" key="10">
    <source>
        <dbReference type="ARBA" id="ARBA00022723"/>
    </source>
</evidence>
<keyword evidence="10" id="KW-0479">Metal-binding</keyword>
<reference evidence="21 22" key="2">
    <citation type="submission" date="2015-09" db="EMBL/GenBank/DDBJ databases">
        <title>Heavy metals and arsenic resistance mechanisms in polyextremophilic archaea of the family Ferroplasmaceae.</title>
        <authorList>
            <person name="Bulaev A.G."/>
            <person name="Kanygina A.V."/>
        </authorList>
    </citation>
    <scope>NUCLEOTIDE SEQUENCE [LARGE SCALE GENOMIC DNA]</scope>
    <source>
        <strain evidence="21 22">VT</strain>
    </source>
</reference>
<comment type="caution">
    <text evidence="20">The sequence shown here is derived from an EMBL/GenBank/DDBJ whole genome shotgun (WGS) entry which is preliminary data.</text>
</comment>
<dbReference type="Proteomes" id="UP000050320">
    <property type="component" value="Unassembled WGS sequence"/>
</dbReference>
<comment type="pathway">
    <text evidence="3">Cofactor biosynthesis; FMN biosynthesis; FMN from riboflavin (CTP route): step 1/1.</text>
</comment>
<dbReference type="Pfam" id="PF01982">
    <property type="entry name" value="CTP-dep_RFKase"/>
    <property type="match status" value="1"/>
</dbReference>
<keyword evidence="8" id="KW-0288">FMN</keyword>
<evidence type="ECO:0000256" key="16">
    <source>
        <dbReference type="ARBA" id="ARBA00033116"/>
    </source>
</evidence>
<dbReference type="OrthoDB" id="30955at2157"/>
<dbReference type="Gene3D" id="2.40.30.30">
    <property type="entry name" value="Riboflavin kinase-like"/>
    <property type="match status" value="1"/>
</dbReference>
<keyword evidence="12 20" id="KW-0418">Kinase</keyword>
<dbReference type="Proteomes" id="UP000050515">
    <property type="component" value="Unassembled WGS sequence"/>
</dbReference>
<evidence type="ECO:0000313" key="23">
    <source>
        <dbReference type="Proteomes" id="UP000050515"/>
    </source>
</evidence>
<keyword evidence="9" id="KW-0808">Transferase</keyword>
<sequence length="220" mass="25418">MNETLYSAIKELKNLAGSKNIAYISSSELARKMGVSQQTASRIILELIKEKYIDRTIENRRQKIMIQEKALDLLYRELNELYSILKINQSFEMEGTVQNGLGEGKYYISKKGYMDQFKEKLKMEPFPGTLNIKINPEYENILRQVRGADGIIISGFKDRERTFGGVKCFNAHIDGIKCYLIFPERSVYTDIIEVISDKYLRQALSLKDGDIIKVNVDFEF</sequence>
<dbReference type="Gene3D" id="1.10.10.10">
    <property type="entry name" value="Winged helix-like DNA-binding domain superfamily/Winged helix DNA-binding domain"/>
    <property type="match status" value="1"/>
</dbReference>
<dbReference type="Pfam" id="PF12802">
    <property type="entry name" value="MarR_2"/>
    <property type="match status" value="1"/>
</dbReference>
<keyword evidence="13" id="KW-0460">Magnesium</keyword>
<evidence type="ECO:0000256" key="2">
    <source>
        <dbReference type="ARBA" id="ARBA00003072"/>
    </source>
</evidence>
<dbReference type="PANTHER" id="PTHR40706">
    <property type="entry name" value="RIBOFLAVIN KINASE"/>
    <property type="match status" value="1"/>
</dbReference>
<dbReference type="RefSeq" id="WP_054964139.1">
    <property type="nucleotide sequence ID" value="NZ_JBBYJF010000036.1"/>
</dbReference>
<evidence type="ECO:0000256" key="8">
    <source>
        <dbReference type="ARBA" id="ARBA00022643"/>
    </source>
</evidence>
<feature type="domain" description="HTH marR-type" evidence="19">
    <location>
        <begin position="15"/>
        <end position="56"/>
    </location>
</feature>
<dbReference type="GO" id="GO:0000166">
    <property type="term" value="F:nucleotide binding"/>
    <property type="evidence" value="ECO:0007669"/>
    <property type="project" value="UniProtKB-KW"/>
</dbReference>
<dbReference type="InterPro" id="IPR036388">
    <property type="entry name" value="WH-like_DNA-bd_sf"/>
</dbReference>
<dbReference type="InterPro" id="IPR000835">
    <property type="entry name" value="HTH_MarR-typ"/>
</dbReference>
<accession>A0A0P9CLR4</accession>
<reference evidence="20 23" key="1">
    <citation type="submission" date="2015-09" db="EMBL/GenBank/DDBJ databases">
        <title>Draft genome sequence of Acidiplasma aeolicum DSM 18409.</title>
        <authorList>
            <person name="Hemp J."/>
        </authorList>
    </citation>
    <scope>NUCLEOTIDE SEQUENCE [LARGE SCALE GENOMIC DNA]</scope>
    <source>
        <strain evidence="20 23">V</strain>
    </source>
</reference>
<dbReference type="InterPro" id="IPR023465">
    <property type="entry name" value="Riboflavin_kinase_dom_sf"/>
</dbReference>